<dbReference type="EC" id="2.7.7.65" evidence="1"/>
<reference evidence="5" key="1">
    <citation type="journal article" date="2019" name="Int. J. Syst. Evol. Microbiol.">
        <title>The Global Catalogue of Microorganisms (GCM) 10K type strain sequencing project: providing services to taxonomists for standard genome sequencing and annotation.</title>
        <authorList>
            <consortium name="The Broad Institute Genomics Platform"/>
            <consortium name="The Broad Institute Genome Sequencing Center for Infectious Disease"/>
            <person name="Wu L."/>
            <person name="Ma J."/>
        </authorList>
    </citation>
    <scope>NUCLEOTIDE SEQUENCE [LARGE SCALE GENOMIC DNA]</scope>
    <source>
        <strain evidence="5">CCUG 36956</strain>
    </source>
</reference>
<evidence type="ECO:0000256" key="2">
    <source>
        <dbReference type="ARBA" id="ARBA00034247"/>
    </source>
</evidence>
<dbReference type="InterPro" id="IPR050469">
    <property type="entry name" value="Diguanylate_Cyclase"/>
</dbReference>
<feature type="domain" description="GGDEF" evidence="3">
    <location>
        <begin position="168"/>
        <end position="300"/>
    </location>
</feature>
<dbReference type="Gene3D" id="3.30.450.20">
    <property type="entry name" value="PAS domain"/>
    <property type="match status" value="1"/>
</dbReference>
<accession>A0ABW2J1Z5</accession>
<dbReference type="PROSITE" id="PS50887">
    <property type="entry name" value="GGDEF"/>
    <property type="match status" value="1"/>
</dbReference>
<dbReference type="InterPro" id="IPR029787">
    <property type="entry name" value="Nucleotide_cyclase"/>
</dbReference>
<dbReference type="NCBIfam" id="TIGR00254">
    <property type="entry name" value="GGDEF"/>
    <property type="match status" value="1"/>
</dbReference>
<dbReference type="PANTHER" id="PTHR45138">
    <property type="entry name" value="REGULATORY COMPONENTS OF SENSORY TRANSDUCTION SYSTEM"/>
    <property type="match status" value="1"/>
</dbReference>
<evidence type="ECO:0000313" key="4">
    <source>
        <dbReference type="EMBL" id="MFC7297178.1"/>
    </source>
</evidence>
<keyword evidence="4" id="KW-0548">Nucleotidyltransferase</keyword>
<sequence length="304" mass="33868">MFSEDQLADILAALPDPAFILTRSGCYAAIFGGSDLRYYHDGSGLVGKSLQDVLHAEKAMWFAKEIEKALSSHQLHIVEYGLAGSDVKGLEGGPSNVIWFEGRVQALNFQVRGEDAVLWVASNITERHELETQLRSLSERDPLTNLFNRRKLLAMLEDQHELFNRYKIPTAVFIFDINDFKKINDQFGHLMGDQALQAIAQSCIAELRAPDMAARFGGDEFVIVMPHTDQNQALSIIERLSASIEKTTAAIGFANGIRISGGLSEIFSGDTSVDEVLHRADEKLYQEKEAGRRRMSELPPLEKT</sequence>
<dbReference type="SMART" id="SM00267">
    <property type="entry name" value="GGDEF"/>
    <property type="match status" value="1"/>
</dbReference>
<evidence type="ECO:0000313" key="5">
    <source>
        <dbReference type="Proteomes" id="UP001596379"/>
    </source>
</evidence>
<dbReference type="RefSeq" id="WP_382232353.1">
    <property type="nucleotide sequence ID" value="NZ_JBHTCC010000001.1"/>
</dbReference>
<evidence type="ECO:0000259" key="3">
    <source>
        <dbReference type="PROSITE" id="PS50887"/>
    </source>
</evidence>
<evidence type="ECO:0000256" key="1">
    <source>
        <dbReference type="ARBA" id="ARBA00012528"/>
    </source>
</evidence>
<dbReference type="PANTHER" id="PTHR45138:SF9">
    <property type="entry name" value="DIGUANYLATE CYCLASE DGCM-RELATED"/>
    <property type="match status" value="1"/>
</dbReference>
<keyword evidence="5" id="KW-1185">Reference proteome</keyword>
<dbReference type="CDD" id="cd01949">
    <property type="entry name" value="GGDEF"/>
    <property type="match status" value="1"/>
</dbReference>
<proteinExistence type="predicted"/>
<dbReference type="EMBL" id="JBHTCC010000001">
    <property type="protein sequence ID" value="MFC7297178.1"/>
    <property type="molecule type" value="Genomic_DNA"/>
</dbReference>
<keyword evidence="4" id="KW-0808">Transferase</keyword>
<dbReference type="SUPFAM" id="SSF55073">
    <property type="entry name" value="Nucleotide cyclase"/>
    <property type="match status" value="1"/>
</dbReference>
<dbReference type="Proteomes" id="UP001596379">
    <property type="component" value="Unassembled WGS sequence"/>
</dbReference>
<organism evidence="4 5">
    <name type="scientific">Herminiimonas aquatilis</name>
    <dbReference type="NCBI Taxonomy" id="345342"/>
    <lineage>
        <taxon>Bacteria</taxon>
        <taxon>Pseudomonadati</taxon>
        <taxon>Pseudomonadota</taxon>
        <taxon>Betaproteobacteria</taxon>
        <taxon>Burkholderiales</taxon>
        <taxon>Oxalobacteraceae</taxon>
        <taxon>Herminiimonas</taxon>
    </lineage>
</organism>
<name>A0ABW2J1Z5_9BURK</name>
<gene>
    <name evidence="4" type="ORF">ACFQO0_01870</name>
</gene>
<dbReference type="InterPro" id="IPR043128">
    <property type="entry name" value="Rev_trsase/Diguanyl_cyclase"/>
</dbReference>
<dbReference type="GO" id="GO:0052621">
    <property type="term" value="F:diguanylate cyclase activity"/>
    <property type="evidence" value="ECO:0007669"/>
    <property type="project" value="UniProtKB-EC"/>
</dbReference>
<dbReference type="Gene3D" id="3.30.70.270">
    <property type="match status" value="1"/>
</dbReference>
<comment type="catalytic activity">
    <reaction evidence="2">
        <text>2 GTP = 3',3'-c-di-GMP + 2 diphosphate</text>
        <dbReference type="Rhea" id="RHEA:24898"/>
        <dbReference type="ChEBI" id="CHEBI:33019"/>
        <dbReference type="ChEBI" id="CHEBI:37565"/>
        <dbReference type="ChEBI" id="CHEBI:58805"/>
        <dbReference type="EC" id="2.7.7.65"/>
    </reaction>
</comment>
<dbReference type="InterPro" id="IPR000160">
    <property type="entry name" value="GGDEF_dom"/>
</dbReference>
<protein>
    <recommendedName>
        <fullName evidence="1">diguanylate cyclase</fullName>
        <ecNumber evidence="1">2.7.7.65</ecNumber>
    </recommendedName>
</protein>
<comment type="caution">
    <text evidence="4">The sequence shown here is derived from an EMBL/GenBank/DDBJ whole genome shotgun (WGS) entry which is preliminary data.</text>
</comment>
<dbReference type="Pfam" id="PF00990">
    <property type="entry name" value="GGDEF"/>
    <property type="match status" value="1"/>
</dbReference>